<accession>A0A448DVX6</accession>
<sequence length="102" mass="11861">MFHFEHHRVKFYSLHLSVTVQVRHKFRRYARQRLPLIHTGPPEDVTFNRVRSTSFIAALCAAQRAKLDEQIGALIAAEPELRGRDVVTVPYETVAFVTRKFL</sequence>
<evidence type="ECO:0000313" key="2">
    <source>
        <dbReference type="Proteomes" id="UP000281909"/>
    </source>
</evidence>
<reference evidence="1 2" key="1">
    <citation type="submission" date="2018-12" db="EMBL/GenBank/DDBJ databases">
        <authorList>
            <consortium name="Pathogen Informatics"/>
        </authorList>
    </citation>
    <scope>NUCLEOTIDE SEQUENCE [LARGE SCALE GENOMIC DNA]</scope>
    <source>
        <strain evidence="1 2">NCTC9428</strain>
    </source>
</reference>
<gene>
    <name evidence="1" type="ORF">NCTC9428_02584</name>
</gene>
<dbReference type="EMBL" id="LR134318">
    <property type="protein sequence ID" value="VEF10969.1"/>
    <property type="molecule type" value="Genomic_DNA"/>
</dbReference>
<dbReference type="GO" id="GO:0008168">
    <property type="term" value="F:methyltransferase activity"/>
    <property type="evidence" value="ECO:0007669"/>
    <property type="project" value="UniProtKB-KW"/>
</dbReference>
<dbReference type="AlphaFoldDB" id="A0A448DVX6"/>
<organism evidence="1 2">
    <name type="scientific">Pseudomonas fluorescens</name>
    <dbReference type="NCBI Taxonomy" id="294"/>
    <lineage>
        <taxon>Bacteria</taxon>
        <taxon>Pseudomonadati</taxon>
        <taxon>Pseudomonadota</taxon>
        <taxon>Gammaproteobacteria</taxon>
        <taxon>Pseudomonadales</taxon>
        <taxon>Pseudomonadaceae</taxon>
        <taxon>Pseudomonas</taxon>
    </lineage>
</organism>
<dbReference type="EC" id="2.1.1.-" evidence="1"/>
<evidence type="ECO:0000313" key="1">
    <source>
        <dbReference type="EMBL" id="VEF10969.1"/>
    </source>
</evidence>
<proteinExistence type="predicted"/>
<dbReference type="Proteomes" id="UP000281909">
    <property type="component" value="Chromosome"/>
</dbReference>
<keyword evidence="1" id="KW-0489">Methyltransferase</keyword>
<keyword evidence="1" id="KW-0808">Transferase</keyword>
<name>A0A448DVX6_PSEFL</name>
<dbReference type="GO" id="GO:0032259">
    <property type="term" value="P:methylation"/>
    <property type="evidence" value="ECO:0007669"/>
    <property type="project" value="UniProtKB-KW"/>
</dbReference>
<protein>
    <submittedName>
        <fullName evidence="1">Methyltransferase</fullName>
        <ecNumber evidence="1">2.1.1.-</ecNumber>
    </submittedName>
</protein>